<protein>
    <submittedName>
        <fullName evidence="6">Peptidoglycan synthase FtsI</fullName>
        <ecNumber evidence="6">2.4.1.129</ecNumber>
    </submittedName>
</protein>
<dbReference type="STRING" id="1307839.L21SP5_01513"/>
<dbReference type="RefSeq" id="WP_057952643.1">
    <property type="nucleotide sequence ID" value="NZ_CP013118.1"/>
</dbReference>
<dbReference type="Gene3D" id="3.40.710.10">
    <property type="entry name" value="DD-peptidase/beta-lactamase superfamily"/>
    <property type="match status" value="1"/>
</dbReference>
<dbReference type="CDD" id="cd06575">
    <property type="entry name" value="PASTA_Pbp2x-like_2"/>
    <property type="match status" value="1"/>
</dbReference>
<dbReference type="PANTHER" id="PTHR30627:SF1">
    <property type="entry name" value="PEPTIDOGLYCAN D,D-TRANSPEPTIDASE FTSI"/>
    <property type="match status" value="1"/>
</dbReference>
<dbReference type="KEGG" id="blq:L21SP5_01513"/>
<keyword evidence="4" id="KW-1133">Transmembrane helix</keyword>
<dbReference type="InterPro" id="IPR012338">
    <property type="entry name" value="Beta-lactam/transpept-like"/>
</dbReference>
<comment type="subcellular location">
    <subcellularLocation>
        <location evidence="1">Membrane</location>
    </subcellularLocation>
</comment>
<dbReference type="GO" id="GO:0008658">
    <property type="term" value="F:penicillin binding"/>
    <property type="evidence" value="ECO:0007669"/>
    <property type="project" value="InterPro"/>
</dbReference>
<dbReference type="Gene3D" id="3.90.1310.10">
    <property type="entry name" value="Penicillin-binding protein 2a (Domain 2)"/>
    <property type="match status" value="1"/>
</dbReference>
<dbReference type="InterPro" id="IPR036138">
    <property type="entry name" value="PBP_dimer_sf"/>
</dbReference>
<evidence type="ECO:0000313" key="7">
    <source>
        <dbReference type="Proteomes" id="UP000064893"/>
    </source>
</evidence>
<keyword evidence="2" id="KW-0121">Carboxypeptidase</keyword>
<feature type="domain" description="PASTA" evidence="5">
    <location>
        <begin position="648"/>
        <end position="705"/>
    </location>
</feature>
<dbReference type="GO" id="GO:0071555">
    <property type="term" value="P:cell wall organization"/>
    <property type="evidence" value="ECO:0007669"/>
    <property type="project" value="TreeGrafter"/>
</dbReference>
<organism evidence="6 7">
    <name type="scientific">Salinivirga cyanobacteriivorans</name>
    <dbReference type="NCBI Taxonomy" id="1307839"/>
    <lineage>
        <taxon>Bacteria</taxon>
        <taxon>Pseudomonadati</taxon>
        <taxon>Bacteroidota</taxon>
        <taxon>Bacteroidia</taxon>
        <taxon>Bacteroidales</taxon>
        <taxon>Salinivirgaceae</taxon>
        <taxon>Salinivirga</taxon>
    </lineage>
</organism>
<sequence>MSIRGEIIGRIGFVYGAVVVIALIIIGAILNIQYGQAEKWLKHEKVNFRERTITPTRGDIRARDGRLLASSVPEYEIRMDMVPEALTSDIFKAKIDSLALSLSKLFKDKSKDAYKKDLMAARYRKERYYLIQRNVTYHQLKQLKEFPIFRRGQYKGGLIVKSKNERKKPFDKLASRTIGYTFPGERAGGVGIEAAFDSVLSGVPGKRMEQRIAGNYWKPISDDATSDPVNGMDVITTIDINIQDVAHNALLRILKKHNARHGAAVLMEVQTGEILAIANLQKDENDNYYETFNFSVGEKTEPGSTFKLPVLMAAIEDNYVDITDSIDTEDGIVNYYDHTIRDSKRGGYGKITVQQVFEYSSNVGMTKIITQNYQGREKEFVEQLYAMHLNEKTGICIPGEASPYIKYPGDKLWSGISLPQMSYGYELQMTPLQVLMFYNAVANGGTMVKPRLIKAIQNHGKTVKRFHPDVIDKRIASPSTIKKAQIMLEGVVENGTARNLANLNFKIAGKTGTAQIANKKYGYKYQSKVSYQASFVGYFPAENPRYSCIVVVNEPSNSQYYGNAVAGPVFREIADKVYATRHEMHTPLDQVDAGIQELIPYSLSGNKNDIKYLLNEFNIPIDDKSAGTPWVVTTRTNDDVKFQNRLIRKQIVPNVVGMGIKDALPLLENAGLHVTFKGHGIITDQSLRANDVYQKGQHIELTLSNNF</sequence>
<evidence type="ECO:0000256" key="4">
    <source>
        <dbReference type="SAM" id="Phobius"/>
    </source>
</evidence>
<keyword evidence="6" id="KW-0328">Glycosyltransferase</keyword>
<dbReference type="PANTHER" id="PTHR30627">
    <property type="entry name" value="PEPTIDOGLYCAN D,D-TRANSPEPTIDASE"/>
    <property type="match status" value="1"/>
</dbReference>
<dbReference type="PROSITE" id="PS51178">
    <property type="entry name" value="PASTA"/>
    <property type="match status" value="1"/>
</dbReference>
<dbReference type="InterPro" id="IPR050515">
    <property type="entry name" value="Beta-lactam/transpept"/>
</dbReference>
<dbReference type="AlphaFoldDB" id="A0A0S2HYF7"/>
<dbReference type="OrthoDB" id="9804124at2"/>
<dbReference type="PATRIC" id="fig|1307839.3.peg.1613"/>
<dbReference type="Pfam" id="PF03717">
    <property type="entry name" value="PBP_dimer"/>
    <property type="match status" value="1"/>
</dbReference>
<evidence type="ECO:0000313" key="6">
    <source>
        <dbReference type="EMBL" id="ALO15161.1"/>
    </source>
</evidence>
<dbReference type="InterPro" id="IPR001460">
    <property type="entry name" value="PCN-bd_Tpept"/>
</dbReference>
<dbReference type="GO" id="GO:0005886">
    <property type="term" value="C:plasma membrane"/>
    <property type="evidence" value="ECO:0007669"/>
    <property type="project" value="TreeGrafter"/>
</dbReference>
<keyword evidence="4" id="KW-0812">Transmembrane</keyword>
<accession>A0A0S2HYF7</accession>
<proteinExistence type="predicted"/>
<keyword evidence="7" id="KW-1185">Reference proteome</keyword>
<keyword evidence="2" id="KW-0378">Hydrolase</keyword>
<dbReference type="Gene3D" id="3.30.450.330">
    <property type="match status" value="1"/>
</dbReference>
<gene>
    <name evidence="6" type="primary">ftsI</name>
    <name evidence="6" type="ORF">L21SP5_01513</name>
</gene>
<dbReference type="Proteomes" id="UP000064893">
    <property type="component" value="Chromosome"/>
</dbReference>
<keyword evidence="3 4" id="KW-0472">Membrane</keyword>
<name>A0A0S2HYF7_9BACT</name>
<dbReference type="GO" id="GO:0016757">
    <property type="term" value="F:glycosyltransferase activity"/>
    <property type="evidence" value="ECO:0007669"/>
    <property type="project" value="UniProtKB-KW"/>
</dbReference>
<feature type="transmembrane region" description="Helical" evidence="4">
    <location>
        <begin position="12"/>
        <end position="34"/>
    </location>
</feature>
<dbReference type="Pfam" id="PF00905">
    <property type="entry name" value="Transpeptidase"/>
    <property type="match status" value="1"/>
</dbReference>
<dbReference type="InterPro" id="IPR005311">
    <property type="entry name" value="PBP_dimer"/>
</dbReference>
<dbReference type="InterPro" id="IPR005543">
    <property type="entry name" value="PASTA_dom"/>
</dbReference>
<evidence type="ECO:0000256" key="3">
    <source>
        <dbReference type="ARBA" id="ARBA00023136"/>
    </source>
</evidence>
<dbReference type="GO" id="GO:0004180">
    <property type="term" value="F:carboxypeptidase activity"/>
    <property type="evidence" value="ECO:0007669"/>
    <property type="project" value="UniProtKB-KW"/>
</dbReference>
<dbReference type="Pfam" id="PF03793">
    <property type="entry name" value="PASTA"/>
    <property type="match status" value="1"/>
</dbReference>
<dbReference type="SUPFAM" id="SSF54184">
    <property type="entry name" value="Penicillin-binding protein 2x (pbp-2x), c-terminal domain"/>
    <property type="match status" value="1"/>
</dbReference>
<dbReference type="EC" id="2.4.1.129" evidence="6"/>
<dbReference type="SUPFAM" id="SSF56601">
    <property type="entry name" value="beta-lactamase/transpeptidase-like"/>
    <property type="match status" value="1"/>
</dbReference>
<dbReference type="EMBL" id="CP013118">
    <property type="protein sequence ID" value="ALO15161.1"/>
    <property type="molecule type" value="Genomic_DNA"/>
</dbReference>
<evidence type="ECO:0000256" key="2">
    <source>
        <dbReference type="ARBA" id="ARBA00022645"/>
    </source>
</evidence>
<evidence type="ECO:0000259" key="5">
    <source>
        <dbReference type="PROSITE" id="PS51178"/>
    </source>
</evidence>
<dbReference type="SMART" id="SM00740">
    <property type="entry name" value="PASTA"/>
    <property type="match status" value="1"/>
</dbReference>
<reference evidence="6 7" key="1">
    <citation type="submission" date="2015-11" db="EMBL/GenBank/DDBJ databases">
        <title>Description and complete genome sequence of a novel strain predominating in hypersaline microbial mats and representing a new family of the Bacteriodetes phylum.</title>
        <authorList>
            <person name="Spring S."/>
            <person name="Bunk B."/>
            <person name="Sproer C."/>
            <person name="Klenk H.-P."/>
        </authorList>
    </citation>
    <scope>NUCLEOTIDE SEQUENCE [LARGE SCALE GENOMIC DNA]</scope>
    <source>
        <strain evidence="6 7">L21-Spi-D4</strain>
    </source>
</reference>
<keyword evidence="6" id="KW-0808">Transferase</keyword>
<evidence type="ECO:0000256" key="1">
    <source>
        <dbReference type="ARBA" id="ARBA00004370"/>
    </source>
</evidence>
<keyword evidence="2" id="KW-0645">Protease</keyword>
<dbReference type="SUPFAM" id="SSF56519">
    <property type="entry name" value="Penicillin binding protein dimerisation domain"/>
    <property type="match status" value="1"/>
</dbReference>